<dbReference type="GO" id="GO:0015112">
    <property type="term" value="F:nitrate transmembrane transporter activity"/>
    <property type="evidence" value="ECO:0007669"/>
    <property type="project" value="InterPro"/>
</dbReference>
<keyword evidence="6" id="KW-1185">Reference proteome</keyword>
<dbReference type="Gramene" id="Al_scaffold_0003_2923">
    <property type="protein sequence ID" value="Al_scaffold_0003_2923"/>
    <property type="gene ID" value="Al_scaffold_0003_2923"/>
</dbReference>
<feature type="non-terminal residue" evidence="5">
    <location>
        <position position="1"/>
    </location>
</feature>
<evidence type="ECO:0000256" key="4">
    <source>
        <dbReference type="ARBA" id="ARBA00023136"/>
    </source>
</evidence>
<proteinExistence type="predicted"/>
<evidence type="ECO:0000313" key="5">
    <source>
        <dbReference type="EMBL" id="EFH59907.1"/>
    </source>
</evidence>
<dbReference type="PANTHER" id="PTHR23515">
    <property type="entry name" value="HIGH-AFFINITY NITRATE TRANSPORTER 2.3"/>
    <property type="match status" value="1"/>
</dbReference>
<sequence>GNLYNPSNSELEFIPLGGHYVIATALGTLDGFLALECQDTLLENKYFANGIEAGWGNLGGGAKQLIIPIVFSLIRKMGATKFTAWR</sequence>
<comment type="subcellular location">
    <subcellularLocation>
        <location evidence="1">Membrane</location>
        <topology evidence="1">Multi-pass membrane protein</topology>
    </subcellularLocation>
</comment>
<accession>D7L827</accession>
<dbReference type="EMBL" id="GL348715">
    <property type="protein sequence ID" value="EFH59907.1"/>
    <property type="molecule type" value="Genomic_DNA"/>
</dbReference>
<evidence type="ECO:0000256" key="1">
    <source>
        <dbReference type="ARBA" id="ARBA00004141"/>
    </source>
</evidence>
<dbReference type="STRING" id="81972.D7L827"/>
<dbReference type="GO" id="GO:0016020">
    <property type="term" value="C:membrane"/>
    <property type="evidence" value="ECO:0007669"/>
    <property type="project" value="UniProtKB-SubCell"/>
</dbReference>
<organism evidence="6">
    <name type="scientific">Arabidopsis lyrata subsp. lyrata</name>
    <name type="common">Lyre-leaved rock-cress</name>
    <dbReference type="NCBI Taxonomy" id="81972"/>
    <lineage>
        <taxon>Eukaryota</taxon>
        <taxon>Viridiplantae</taxon>
        <taxon>Streptophyta</taxon>
        <taxon>Embryophyta</taxon>
        <taxon>Tracheophyta</taxon>
        <taxon>Spermatophyta</taxon>
        <taxon>Magnoliopsida</taxon>
        <taxon>eudicotyledons</taxon>
        <taxon>Gunneridae</taxon>
        <taxon>Pentapetalae</taxon>
        <taxon>rosids</taxon>
        <taxon>malvids</taxon>
        <taxon>Brassicales</taxon>
        <taxon>Brassicaceae</taxon>
        <taxon>Camelineae</taxon>
        <taxon>Arabidopsis</taxon>
    </lineage>
</organism>
<evidence type="ECO:0000313" key="6">
    <source>
        <dbReference type="Proteomes" id="UP000008694"/>
    </source>
</evidence>
<dbReference type="InterPro" id="IPR044772">
    <property type="entry name" value="NO3_transporter"/>
</dbReference>
<dbReference type="HOGENOM" id="CLU_2504397_0_0_1"/>
<dbReference type="Proteomes" id="UP000008694">
    <property type="component" value="Unassembled WGS sequence"/>
</dbReference>
<evidence type="ECO:0000256" key="2">
    <source>
        <dbReference type="ARBA" id="ARBA00022692"/>
    </source>
</evidence>
<keyword evidence="4" id="KW-0472">Membrane</keyword>
<evidence type="ECO:0000256" key="3">
    <source>
        <dbReference type="ARBA" id="ARBA00022989"/>
    </source>
</evidence>
<feature type="non-terminal residue" evidence="5">
    <location>
        <position position="86"/>
    </location>
</feature>
<name>D7L827_ARALL</name>
<dbReference type="AlphaFoldDB" id="D7L827"/>
<protein>
    <submittedName>
        <fullName evidence="5">Predicted protein</fullName>
    </submittedName>
</protein>
<keyword evidence="2" id="KW-0812">Transmembrane</keyword>
<reference evidence="6" key="1">
    <citation type="journal article" date="2011" name="Nat. Genet.">
        <title>The Arabidopsis lyrata genome sequence and the basis of rapid genome size change.</title>
        <authorList>
            <person name="Hu T.T."/>
            <person name="Pattyn P."/>
            <person name="Bakker E.G."/>
            <person name="Cao J."/>
            <person name="Cheng J.-F."/>
            <person name="Clark R.M."/>
            <person name="Fahlgren N."/>
            <person name="Fawcett J.A."/>
            <person name="Grimwood J."/>
            <person name="Gundlach H."/>
            <person name="Haberer G."/>
            <person name="Hollister J.D."/>
            <person name="Ossowski S."/>
            <person name="Ottilar R.P."/>
            <person name="Salamov A.A."/>
            <person name="Schneeberger K."/>
            <person name="Spannagl M."/>
            <person name="Wang X."/>
            <person name="Yang L."/>
            <person name="Nasrallah M.E."/>
            <person name="Bergelson J."/>
            <person name="Carrington J.C."/>
            <person name="Gaut B.S."/>
            <person name="Schmutz J."/>
            <person name="Mayer K.F.X."/>
            <person name="Van de Peer Y."/>
            <person name="Grigoriev I.V."/>
            <person name="Nordborg M."/>
            <person name="Weigel D."/>
            <person name="Guo Y.-L."/>
        </authorList>
    </citation>
    <scope>NUCLEOTIDE SEQUENCE [LARGE SCALE GENOMIC DNA]</scope>
    <source>
        <strain evidence="6">cv. MN47</strain>
    </source>
</reference>
<gene>
    <name evidence="5" type="ORF">ARALYDRAFT_673726</name>
</gene>
<keyword evidence="3" id="KW-1133">Transmembrane helix</keyword>